<dbReference type="AlphaFoldDB" id="A0A0L7KS04"/>
<feature type="region of interest" description="Disordered" evidence="1">
    <location>
        <begin position="56"/>
        <end position="87"/>
    </location>
</feature>
<feature type="compositionally biased region" description="Basic and acidic residues" evidence="1">
    <location>
        <begin position="77"/>
        <end position="87"/>
    </location>
</feature>
<organism evidence="2 3">
    <name type="scientific">Operophtera brumata</name>
    <name type="common">Winter moth</name>
    <name type="synonym">Phalaena brumata</name>
    <dbReference type="NCBI Taxonomy" id="104452"/>
    <lineage>
        <taxon>Eukaryota</taxon>
        <taxon>Metazoa</taxon>
        <taxon>Ecdysozoa</taxon>
        <taxon>Arthropoda</taxon>
        <taxon>Hexapoda</taxon>
        <taxon>Insecta</taxon>
        <taxon>Pterygota</taxon>
        <taxon>Neoptera</taxon>
        <taxon>Endopterygota</taxon>
        <taxon>Lepidoptera</taxon>
        <taxon>Glossata</taxon>
        <taxon>Ditrysia</taxon>
        <taxon>Geometroidea</taxon>
        <taxon>Geometridae</taxon>
        <taxon>Larentiinae</taxon>
        <taxon>Operophtera</taxon>
    </lineage>
</organism>
<feature type="compositionally biased region" description="Basic and acidic residues" evidence="1">
    <location>
        <begin position="56"/>
        <end position="68"/>
    </location>
</feature>
<evidence type="ECO:0000256" key="1">
    <source>
        <dbReference type="SAM" id="MobiDB-lite"/>
    </source>
</evidence>
<feature type="region of interest" description="Disordered" evidence="1">
    <location>
        <begin position="1"/>
        <end position="25"/>
    </location>
</feature>
<protein>
    <submittedName>
        <fullName evidence="2">Uncharacterized protein</fullName>
    </submittedName>
</protein>
<dbReference type="EMBL" id="JTDY01006354">
    <property type="protein sequence ID" value="KOB66077.1"/>
    <property type="molecule type" value="Genomic_DNA"/>
</dbReference>
<gene>
    <name evidence="2" type="ORF">OBRU01_21816</name>
</gene>
<evidence type="ECO:0000313" key="2">
    <source>
        <dbReference type="EMBL" id="KOB66077.1"/>
    </source>
</evidence>
<dbReference type="Proteomes" id="UP000037510">
    <property type="component" value="Unassembled WGS sequence"/>
</dbReference>
<keyword evidence="3" id="KW-1185">Reference proteome</keyword>
<accession>A0A0L7KS04</accession>
<feature type="non-terminal residue" evidence="2">
    <location>
        <position position="1"/>
    </location>
</feature>
<reference evidence="2 3" key="1">
    <citation type="journal article" date="2015" name="Genome Biol. Evol.">
        <title>The genome of winter moth (Operophtera brumata) provides a genomic perspective on sexual dimorphism and phenology.</title>
        <authorList>
            <person name="Derks M.F."/>
            <person name="Smit S."/>
            <person name="Salis L."/>
            <person name="Schijlen E."/>
            <person name="Bossers A."/>
            <person name="Mateman C."/>
            <person name="Pijl A.S."/>
            <person name="de Ridder D."/>
            <person name="Groenen M.A."/>
            <person name="Visser M.E."/>
            <person name="Megens H.J."/>
        </authorList>
    </citation>
    <scope>NUCLEOTIDE SEQUENCE [LARGE SCALE GENOMIC DNA]</scope>
    <source>
        <strain evidence="2">WM2013NL</strain>
        <tissue evidence="2">Head and thorax</tissue>
    </source>
</reference>
<sequence length="233" mass="25591">SDPEVPIPARTAPRLSNGHAHQITSQLTQQLPGTLARLEADVAALRKAVEGDRRILDSSYRDSRETGGRRGGSQEGGRGRPQDTRRECHTDGVLEQLAGTLARLEADVAALRKAVEGDRRILDIVLEQLPGTLARLEADVAALRKAVEGDRRILDVSVTQIVLEQLPGTLARLEADVAALRKAVEGDRRILDIHEALSAQHVSTDYFKSSAFRTQRVKIKDKDKDKDKDNLFA</sequence>
<proteinExistence type="predicted"/>
<evidence type="ECO:0000313" key="3">
    <source>
        <dbReference type="Proteomes" id="UP000037510"/>
    </source>
</evidence>
<comment type="caution">
    <text evidence="2">The sequence shown here is derived from an EMBL/GenBank/DDBJ whole genome shotgun (WGS) entry which is preliminary data.</text>
</comment>
<name>A0A0L7KS04_OPEBR</name>